<gene>
    <name evidence="2" type="primary">traL</name>
    <name evidence="2" type="ORF">C7S18_18815</name>
</gene>
<evidence type="ECO:0000313" key="2">
    <source>
        <dbReference type="EMBL" id="AVP99093.1"/>
    </source>
</evidence>
<name>A0A2P1PW72_9GAMM</name>
<proteinExistence type="predicted"/>
<keyword evidence="1" id="KW-0472">Membrane</keyword>
<organism evidence="2 3">
    <name type="scientific">Ahniella affigens</name>
    <dbReference type="NCBI Taxonomy" id="2021234"/>
    <lineage>
        <taxon>Bacteria</taxon>
        <taxon>Pseudomonadati</taxon>
        <taxon>Pseudomonadota</taxon>
        <taxon>Gammaproteobacteria</taxon>
        <taxon>Lysobacterales</taxon>
        <taxon>Rhodanobacteraceae</taxon>
        <taxon>Ahniella</taxon>
    </lineage>
</organism>
<sequence length="98" mass="10985">MESPMSDHRIPTLVDVPTQFLFLRADEAAPALCLIGAGIAFNFLIMSLVAAIALVLLTRKYRNARPDGYLLHMLWWYGFGGGRGRFARRSFVRAIFPA</sequence>
<dbReference type="GO" id="GO:0019867">
    <property type="term" value="C:outer membrane"/>
    <property type="evidence" value="ECO:0007669"/>
    <property type="project" value="InterPro"/>
</dbReference>
<evidence type="ECO:0000256" key="1">
    <source>
        <dbReference type="SAM" id="Phobius"/>
    </source>
</evidence>
<protein>
    <submittedName>
        <fullName evidence="2">Type IV conjugative transfer system protein TraL</fullName>
    </submittedName>
</protein>
<dbReference type="AlphaFoldDB" id="A0A2P1PW72"/>
<keyword evidence="1" id="KW-0812">Transmembrane</keyword>
<feature type="transmembrane region" description="Helical" evidence="1">
    <location>
        <begin position="28"/>
        <end position="57"/>
    </location>
</feature>
<accession>A0A2P1PW72</accession>
<dbReference type="Pfam" id="PF07178">
    <property type="entry name" value="TraL"/>
    <property type="match status" value="1"/>
</dbReference>
<reference evidence="2 3" key="1">
    <citation type="submission" date="2018-03" db="EMBL/GenBank/DDBJ databases">
        <title>Ahniella affigens gen. nov., sp. nov., a gammaproteobacterium isolated from sandy soil near a stream.</title>
        <authorList>
            <person name="Ko Y."/>
            <person name="Kim J.-H."/>
        </authorList>
    </citation>
    <scope>NUCLEOTIDE SEQUENCE [LARGE SCALE GENOMIC DNA]</scope>
    <source>
        <strain evidence="2 3">D13</strain>
    </source>
</reference>
<keyword evidence="3" id="KW-1185">Reference proteome</keyword>
<keyword evidence="1" id="KW-1133">Transmembrane helix</keyword>
<dbReference type="InterPro" id="IPR009838">
    <property type="entry name" value="T4SS_TraL"/>
</dbReference>
<dbReference type="EMBL" id="CP027860">
    <property type="protein sequence ID" value="AVP99093.1"/>
    <property type="molecule type" value="Genomic_DNA"/>
</dbReference>
<dbReference type="NCBIfam" id="TIGR02762">
    <property type="entry name" value="TraL_TIGR"/>
    <property type="match status" value="1"/>
</dbReference>
<dbReference type="Proteomes" id="UP000241074">
    <property type="component" value="Chromosome"/>
</dbReference>
<evidence type="ECO:0000313" key="3">
    <source>
        <dbReference type="Proteomes" id="UP000241074"/>
    </source>
</evidence>
<dbReference type="KEGG" id="xba:C7S18_18815"/>
<reference evidence="2 3" key="2">
    <citation type="submission" date="2018-03" db="EMBL/GenBank/DDBJ databases">
        <authorList>
            <person name="Keele B.F."/>
        </authorList>
    </citation>
    <scope>NUCLEOTIDE SEQUENCE [LARGE SCALE GENOMIC DNA]</scope>
    <source>
        <strain evidence="2 3">D13</strain>
    </source>
</reference>